<sequence length="199" mass="22380">MNIQQILQEYKRQNNITNEDIARQIGVTKSTVSRWCSGQTKKVSPDTLEKLSDLMHLDLDELTRMSEFAFEKPLLGVVKAGYGLLAEENLEGYLSVSEEDYKKGDYFLRVTGNSMINAKIHDGDLLYVEACSDVPSGTIAVVLIGHEEVSVKRVIKKQKFLLLEAANPDVETKIFTAEEVETLPVQIIGRVIYARTEIQ</sequence>
<dbReference type="PANTHER" id="PTHR33516">
    <property type="entry name" value="LEXA REPRESSOR"/>
    <property type="match status" value="1"/>
</dbReference>
<evidence type="ECO:0000256" key="3">
    <source>
        <dbReference type="ARBA" id="ARBA00022801"/>
    </source>
</evidence>
<dbReference type="Pfam" id="PF01381">
    <property type="entry name" value="HTH_3"/>
    <property type="match status" value="1"/>
</dbReference>
<dbReference type="PRINTS" id="PR00726">
    <property type="entry name" value="LEXASERPTASE"/>
</dbReference>
<evidence type="ECO:0000256" key="6">
    <source>
        <dbReference type="ARBA" id="ARBA00023236"/>
    </source>
</evidence>
<evidence type="ECO:0000259" key="8">
    <source>
        <dbReference type="PROSITE" id="PS50943"/>
    </source>
</evidence>
<dbReference type="InterPro" id="IPR001387">
    <property type="entry name" value="Cro/C1-type_HTH"/>
</dbReference>
<dbReference type="GO" id="GO:0006281">
    <property type="term" value="P:DNA repair"/>
    <property type="evidence" value="ECO:0007669"/>
    <property type="project" value="UniProtKB-KW"/>
</dbReference>
<dbReference type="InterPro" id="IPR010982">
    <property type="entry name" value="Lambda_DNA-bd_dom_sf"/>
</dbReference>
<dbReference type="AlphaFoldDB" id="A0A7W8CWA9"/>
<dbReference type="GO" id="GO:0003677">
    <property type="term" value="F:DNA binding"/>
    <property type="evidence" value="ECO:0007669"/>
    <property type="project" value="InterPro"/>
</dbReference>
<keyword evidence="2" id="KW-0227">DNA damage</keyword>
<dbReference type="InterPro" id="IPR050077">
    <property type="entry name" value="LexA_repressor"/>
</dbReference>
<evidence type="ECO:0000256" key="4">
    <source>
        <dbReference type="ARBA" id="ARBA00022813"/>
    </source>
</evidence>
<proteinExistence type="inferred from homology"/>
<dbReference type="EC" id="3.4.21.88" evidence="9"/>
<name>A0A7W8CWA9_9FIRM</name>
<keyword evidence="10" id="KW-1185">Reference proteome</keyword>
<evidence type="ECO:0000313" key="10">
    <source>
        <dbReference type="Proteomes" id="UP000539953"/>
    </source>
</evidence>
<dbReference type="PANTHER" id="PTHR33516:SF2">
    <property type="entry name" value="LEXA REPRESSOR-RELATED"/>
    <property type="match status" value="1"/>
</dbReference>
<dbReference type="InterPro" id="IPR039418">
    <property type="entry name" value="LexA-like"/>
</dbReference>
<evidence type="ECO:0000256" key="5">
    <source>
        <dbReference type="ARBA" id="ARBA00023204"/>
    </source>
</evidence>
<keyword evidence="5" id="KW-0234">DNA repair</keyword>
<dbReference type="GO" id="GO:0009432">
    <property type="term" value="P:SOS response"/>
    <property type="evidence" value="ECO:0007669"/>
    <property type="project" value="UniProtKB-KW"/>
</dbReference>
<evidence type="ECO:0000313" key="9">
    <source>
        <dbReference type="EMBL" id="MBB5182521.1"/>
    </source>
</evidence>
<dbReference type="InterPro" id="IPR015927">
    <property type="entry name" value="Peptidase_S24_S26A/B/C"/>
</dbReference>
<dbReference type="PROSITE" id="PS50943">
    <property type="entry name" value="HTH_CROC1"/>
    <property type="match status" value="1"/>
</dbReference>
<dbReference type="CDD" id="cd00093">
    <property type="entry name" value="HTH_XRE"/>
    <property type="match status" value="1"/>
</dbReference>
<dbReference type="SUPFAM" id="SSF47413">
    <property type="entry name" value="lambda repressor-like DNA-binding domains"/>
    <property type="match status" value="1"/>
</dbReference>
<comment type="similarity">
    <text evidence="1 7">Belongs to the peptidase S24 family.</text>
</comment>
<dbReference type="GO" id="GO:0004252">
    <property type="term" value="F:serine-type endopeptidase activity"/>
    <property type="evidence" value="ECO:0007669"/>
    <property type="project" value="UniProtKB-EC"/>
</dbReference>
<evidence type="ECO:0000256" key="1">
    <source>
        <dbReference type="ARBA" id="ARBA00007484"/>
    </source>
</evidence>
<keyword evidence="4 7" id="KW-0068">Autocatalytic cleavage</keyword>
<dbReference type="CDD" id="cd06529">
    <property type="entry name" value="S24_LexA-like"/>
    <property type="match status" value="1"/>
</dbReference>
<accession>A0A7W8CWA9</accession>
<dbReference type="Proteomes" id="UP000539953">
    <property type="component" value="Unassembled WGS sequence"/>
</dbReference>
<dbReference type="Gene3D" id="1.10.260.40">
    <property type="entry name" value="lambda repressor-like DNA-binding domains"/>
    <property type="match status" value="1"/>
</dbReference>
<dbReference type="Pfam" id="PF00717">
    <property type="entry name" value="Peptidase_S24"/>
    <property type="match status" value="1"/>
</dbReference>
<reference evidence="9 10" key="1">
    <citation type="submission" date="2020-08" db="EMBL/GenBank/DDBJ databases">
        <title>Genomic Encyclopedia of Type Strains, Phase IV (KMG-IV): sequencing the most valuable type-strain genomes for metagenomic binning, comparative biology and taxonomic classification.</title>
        <authorList>
            <person name="Goeker M."/>
        </authorList>
    </citation>
    <scope>NUCLEOTIDE SEQUENCE [LARGE SCALE GENOMIC DNA]</scope>
    <source>
        <strain evidence="9 10">DSM 25799</strain>
    </source>
</reference>
<feature type="domain" description="HTH cro/C1-type" evidence="8">
    <location>
        <begin position="7"/>
        <end position="62"/>
    </location>
</feature>
<dbReference type="InterPro" id="IPR036286">
    <property type="entry name" value="LexA/Signal_pep-like_sf"/>
</dbReference>
<evidence type="ECO:0000256" key="7">
    <source>
        <dbReference type="RuleBase" id="RU003991"/>
    </source>
</evidence>
<gene>
    <name evidence="9" type="ORF">HNQ47_000540</name>
</gene>
<dbReference type="SMART" id="SM00530">
    <property type="entry name" value="HTH_XRE"/>
    <property type="match status" value="1"/>
</dbReference>
<dbReference type="GO" id="GO:0006355">
    <property type="term" value="P:regulation of DNA-templated transcription"/>
    <property type="evidence" value="ECO:0007669"/>
    <property type="project" value="InterPro"/>
</dbReference>
<organism evidence="9 10">
    <name type="scientific">Catenisphaera adipataccumulans</name>
    <dbReference type="NCBI Taxonomy" id="700500"/>
    <lineage>
        <taxon>Bacteria</taxon>
        <taxon>Bacillati</taxon>
        <taxon>Bacillota</taxon>
        <taxon>Erysipelotrichia</taxon>
        <taxon>Erysipelotrichales</taxon>
        <taxon>Erysipelotrichaceae</taxon>
        <taxon>Catenisphaera</taxon>
    </lineage>
</organism>
<keyword evidence="3 7" id="KW-0378">Hydrolase</keyword>
<dbReference type="EMBL" id="JACHHK010000002">
    <property type="protein sequence ID" value="MBB5182521.1"/>
    <property type="molecule type" value="Genomic_DNA"/>
</dbReference>
<dbReference type="InterPro" id="IPR006197">
    <property type="entry name" value="Peptidase_S24_LexA"/>
</dbReference>
<evidence type="ECO:0000256" key="2">
    <source>
        <dbReference type="ARBA" id="ARBA00022763"/>
    </source>
</evidence>
<comment type="caution">
    <text evidence="9">The sequence shown here is derived from an EMBL/GenBank/DDBJ whole genome shotgun (WGS) entry which is preliminary data.</text>
</comment>
<dbReference type="SUPFAM" id="SSF51306">
    <property type="entry name" value="LexA/Signal peptidase"/>
    <property type="match status" value="1"/>
</dbReference>
<protein>
    <submittedName>
        <fullName evidence="9">Repressor LexA</fullName>
        <ecNumber evidence="9">3.4.21.88</ecNumber>
    </submittedName>
</protein>
<dbReference type="Gene3D" id="2.10.109.10">
    <property type="entry name" value="Umud Fragment, subunit A"/>
    <property type="match status" value="1"/>
</dbReference>
<dbReference type="RefSeq" id="WP_183327286.1">
    <property type="nucleotide sequence ID" value="NZ_JACHHK010000002.1"/>
</dbReference>
<keyword evidence="6" id="KW-0742">SOS response</keyword>